<protein>
    <recommendedName>
        <fullName evidence="4">Mannan endo-1,4-beta-mannosidase</fullName>
        <ecNumber evidence="4">3.2.1.78</ecNumber>
    </recommendedName>
</protein>
<evidence type="ECO:0000256" key="3">
    <source>
        <dbReference type="ARBA" id="ARBA00023295"/>
    </source>
</evidence>
<organism evidence="10 11">
    <name type="scientific">Flavobacterium psychrolimnae</name>
    <dbReference type="NCBI Taxonomy" id="249351"/>
    <lineage>
        <taxon>Bacteria</taxon>
        <taxon>Pseudomonadati</taxon>
        <taxon>Bacteroidota</taxon>
        <taxon>Flavobacteriia</taxon>
        <taxon>Flavobacteriales</taxon>
        <taxon>Flavobacteriaceae</taxon>
        <taxon>Flavobacterium</taxon>
    </lineage>
</organism>
<feature type="domain" description="GH26" evidence="9">
    <location>
        <begin position="32"/>
        <end position="366"/>
    </location>
</feature>
<dbReference type="GO" id="GO:0006080">
    <property type="term" value="P:substituted mannan metabolic process"/>
    <property type="evidence" value="ECO:0007669"/>
    <property type="project" value="UniProtKB-UniRule"/>
</dbReference>
<sequence>MNKKVFYNILCTVTFLLVGNFVSGQIDKDATKETKALYKNLKDISKRSILFAHQHATEYGHGWSGDANRSDVKSVTGSFPAMVGIDFSGLSGRSEADIEKTKEDLRKNVVDTYNRGGVTTAAWHFSNPASKDGFYWKEGVSLASMSLIKPGGSKHEEYKKILKNIADFANSVKGSNGKLAPIIFRPYHEFDGEWFWWGKPYTSREDFIAVWQFTVSYLRDTLKIHNFIYAFSPDNKFNTEEEFLERFPGNDYVDMVGMDNYGDFGRDGNYNIERAIKKLKIVSDYGIKNNKLAALTETGLESIPNPIWWTETLLKVLKSENMQLSYVLVWRNDTQSPTHYYAPFPGQDSAPDFLKFYNDPFTIFEKDLKKIYKRKFLGIF</sequence>
<dbReference type="RefSeq" id="WP_113637136.1">
    <property type="nucleotide sequence ID" value="NZ_QNUX01000014.1"/>
</dbReference>
<dbReference type="PANTHER" id="PTHR40079:SF4">
    <property type="entry name" value="GH26 DOMAIN-CONTAINING PROTEIN-RELATED"/>
    <property type="match status" value="1"/>
</dbReference>
<feature type="binding site" evidence="6">
    <location>
        <position position="261"/>
    </location>
    <ligand>
        <name>substrate</name>
    </ligand>
</feature>
<dbReference type="InterPro" id="IPR022790">
    <property type="entry name" value="GH26_dom"/>
</dbReference>
<reference evidence="10 11" key="1">
    <citation type="submission" date="2018-07" db="EMBL/GenBank/DDBJ databases">
        <title>Complete genome sequence of Flavobacterium psychrolimnae LMG 22018.</title>
        <authorList>
            <person name="Kim D.-U."/>
        </authorList>
    </citation>
    <scope>NUCLEOTIDE SEQUENCE [LARGE SCALE GENOMIC DNA]</scope>
    <source>
        <strain evidence="10 11">LMG 22018</strain>
    </source>
</reference>
<keyword evidence="4" id="KW-0964">Secreted</keyword>
<feature type="active site" description="Proton donor" evidence="5 8">
    <location>
        <position position="189"/>
    </location>
</feature>
<evidence type="ECO:0000256" key="5">
    <source>
        <dbReference type="PIRSR" id="PIRSR018168-1"/>
    </source>
</evidence>
<feature type="binding site" evidence="6">
    <location>
        <position position="194"/>
    </location>
    <ligand>
        <name>substrate</name>
    </ligand>
</feature>
<gene>
    <name evidence="10" type="ORF">DR980_13780</name>
</gene>
<evidence type="ECO:0000256" key="2">
    <source>
        <dbReference type="ARBA" id="ARBA00022801"/>
    </source>
</evidence>
<dbReference type="InterPro" id="IPR016714">
    <property type="entry name" value="MANB/E"/>
</dbReference>
<dbReference type="SUPFAM" id="SSF51445">
    <property type="entry name" value="(Trans)glycosidases"/>
    <property type="match status" value="1"/>
</dbReference>
<keyword evidence="4" id="KW-0119">Carbohydrate metabolism</keyword>
<feature type="active site" description="Nucleophile" evidence="5 8">
    <location>
        <position position="297"/>
    </location>
</feature>
<dbReference type="Proteomes" id="UP000253676">
    <property type="component" value="Unassembled WGS sequence"/>
</dbReference>
<dbReference type="InterPro" id="IPR017853">
    <property type="entry name" value="GH"/>
</dbReference>
<evidence type="ECO:0000256" key="1">
    <source>
        <dbReference type="ARBA" id="ARBA00007754"/>
    </source>
</evidence>
<evidence type="ECO:0000256" key="4">
    <source>
        <dbReference type="PIRNR" id="PIRNR018168"/>
    </source>
</evidence>
<evidence type="ECO:0000313" key="10">
    <source>
        <dbReference type="EMBL" id="RBN49321.1"/>
    </source>
</evidence>
<feature type="binding site" evidence="6">
    <location>
        <position position="124"/>
    </location>
    <ligand>
        <name>substrate</name>
    </ligand>
</feature>
<dbReference type="EMBL" id="QNUX01000014">
    <property type="protein sequence ID" value="RBN49321.1"/>
    <property type="molecule type" value="Genomic_DNA"/>
</dbReference>
<dbReference type="PROSITE" id="PS51764">
    <property type="entry name" value="GH26"/>
    <property type="match status" value="1"/>
</dbReference>
<evidence type="ECO:0000256" key="7">
    <source>
        <dbReference type="PIRSR" id="PIRSR018168-3"/>
    </source>
</evidence>
<comment type="similarity">
    <text evidence="1 4 8">Belongs to the glycosyl hydrolase 26 family.</text>
</comment>
<dbReference type="PIRSF" id="PIRSF018168">
    <property type="entry name" value="Mannan-1_4-beta-mannosidase"/>
    <property type="match status" value="1"/>
</dbReference>
<evidence type="ECO:0000259" key="9">
    <source>
        <dbReference type="PROSITE" id="PS51764"/>
    </source>
</evidence>
<evidence type="ECO:0000256" key="6">
    <source>
        <dbReference type="PIRSR" id="PIRSR018168-2"/>
    </source>
</evidence>
<name>A0A366AXE3_9FLAO</name>
<dbReference type="Pfam" id="PF02156">
    <property type="entry name" value="Glyco_hydro_26"/>
    <property type="match status" value="1"/>
</dbReference>
<dbReference type="Gene3D" id="3.20.20.80">
    <property type="entry name" value="Glycosidases"/>
    <property type="match status" value="1"/>
</dbReference>
<keyword evidence="3 4" id="KW-0326">Glycosidase</keyword>
<dbReference type="PANTHER" id="PTHR40079">
    <property type="entry name" value="MANNAN ENDO-1,4-BETA-MANNOSIDASE E-RELATED"/>
    <property type="match status" value="1"/>
</dbReference>
<evidence type="ECO:0000256" key="8">
    <source>
        <dbReference type="PROSITE-ProRule" id="PRU01100"/>
    </source>
</evidence>
<dbReference type="AlphaFoldDB" id="A0A366AXE3"/>
<keyword evidence="11" id="KW-1185">Reference proteome</keyword>
<dbReference type="PRINTS" id="PR00739">
    <property type="entry name" value="GLHYDRLASE26"/>
</dbReference>
<keyword evidence="2 4" id="KW-0378">Hydrolase</keyword>
<accession>A0A366AXE3</accession>
<comment type="caution">
    <text evidence="10">The sequence shown here is derived from an EMBL/GenBank/DDBJ whole genome shotgun (WGS) entry which is preliminary data.</text>
</comment>
<comment type="subcellular location">
    <subcellularLocation>
        <location evidence="4">Secreted</location>
    </subcellularLocation>
</comment>
<dbReference type="InterPro" id="IPR000805">
    <property type="entry name" value="Glyco_hydro_26"/>
</dbReference>
<evidence type="ECO:0000313" key="11">
    <source>
        <dbReference type="Proteomes" id="UP000253676"/>
    </source>
</evidence>
<proteinExistence type="inferred from homology"/>
<dbReference type="GO" id="GO:0016985">
    <property type="term" value="F:mannan endo-1,4-beta-mannosidase activity"/>
    <property type="evidence" value="ECO:0007669"/>
    <property type="project" value="UniProtKB-UniRule"/>
</dbReference>
<dbReference type="GO" id="GO:0005576">
    <property type="term" value="C:extracellular region"/>
    <property type="evidence" value="ECO:0007669"/>
    <property type="project" value="UniProtKB-SubCell"/>
</dbReference>
<dbReference type="EC" id="3.2.1.78" evidence="4"/>
<dbReference type="OrthoDB" id="9816550at2"/>
<feature type="site" description="Plays an important role in maintaining the position of the catalytic nucleophile" evidence="7">
    <location>
        <position position="188"/>
    </location>
</feature>
<comment type="catalytic activity">
    <reaction evidence="4">
        <text>Random hydrolysis of (1-&gt;4)-beta-D-mannosidic linkages in mannans, galactomannans and glucomannans.</text>
        <dbReference type="EC" id="3.2.1.78"/>
    </reaction>
</comment>